<dbReference type="InterPro" id="IPR011335">
    <property type="entry name" value="Restrct_endonuc-II-like"/>
</dbReference>
<dbReference type="InterPro" id="IPR027417">
    <property type="entry name" value="P-loop_NTPase"/>
</dbReference>
<evidence type="ECO:0000256" key="4">
    <source>
        <dbReference type="ARBA" id="ARBA00022801"/>
    </source>
</evidence>
<keyword evidence="4" id="KW-0378">Hydrolase</keyword>
<keyword evidence="1" id="KW-0540">Nuclease</keyword>
<evidence type="ECO:0000313" key="12">
    <source>
        <dbReference type="Proteomes" id="UP000300879"/>
    </source>
</evidence>
<dbReference type="GO" id="GO:0006281">
    <property type="term" value="P:DNA repair"/>
    <property type="evidence" value="ECO:0007669"/>
    <property type="project" value="UniProtKB-KW"/>
</dbReference>
<dbReference type="GO" id="GO:0005524">
    <property type="term" value="F:ATP binding"/>
    <property type="evidence" value="ECO:0007669"/>
    <property type="project" value="UniProtKB-KW"/>
</dbReference>
<evidence type="ECO:0000256" key="3">
    <source>
        <dbReference type="ARBA" id="ARBA00022763"/>
    </source>
</evidence>
<dbReference type="SUPFAM" id="SSF52540">
    <property type="entry name" value="P-loop containing nucleoside triphosphate hydrolases"/>
    <property type="match status" value="1"/>
</dbReference>
<dbReference type="EMBL" id="CP040396">
    <property type="protein sequence ID" value="QCT01578.1"/>
    <property type="molecule type" value="Genomic_DNA"/>
</dbReference>
<keyword evidence="2" id="KW-0547">Nucleotide-binding</keyword>
<dbReference type="SUPFAM" id="SSF52980">
    <property type="entry name" value="Restriction endonuclease-like"/>
    <property type="match status" value="1"/>
</dbReference>
<dbReference type="InterPro" id="IPR011604">
    <property type="entry name" value="PDDEXK-like_dom_sf"/>
</dbReference>
<evidence type="ECO:0000256" key="7">
    <source>
        <dbReference type="ARBA" id="ARBA00022840"/>
    </source>
</evidence>
<dbReference type="KEGG" id="palo:E6C60_0857"/>
<dbReference type="RefSeq" id="WP_138224693.1">
    <property type="nucleotide sequence ID" value="NZ_CP040396.1"/>
</dbReference>
<evidence type="ECO:0000256" key="2">
    <source>
        <dbReference type="ARBA" id="ARBA00022741"/>
    </source>
</evidence>
<name>A0A4P8XH13_9BACL</name>
<accession>A0A4P8XH13</accession>
<keyword evidence="6" id="KW-0269">Exonuclease</keyword>
<dbReference type="AlphaFoldDB" id="A0A4P8XH13"/>
<evidence type="ECO:0000259" key="10">
    <source>
        <dbReference type="Pfam" id="PF12705"/>
    </source>
</evidence>
<reference evidence="11 12" key="1">
    <citation type="submission" date="2019-05" db="EMBL/GenBank/DDBJ databases">
        <authorList>
            <person name="Chen C."/>
        </authorList>
    </citation>
    <scope>NUCLEOTIDE SEQUENCE [LARGE SCALE GENOMIC DNA]</scope>
    <source>
        <strain evidence="11 12">HB172198</strain>
    </source>
</reference>
<evidence type="ECO:0000256" key="1">
    <source>
        <dbReference type="ARBA" id="ARBA00022722"/>
    </source>
</evidence>
<gene>
    <name evidence="11" type="ORF">E6C60_0857</name>
</gene>
<dbReference type="Pfam" id="PF12705">
    <property type="entry name" value="PDDEXK_1"/>
    <property type="match status" value="1"/>
</dbReference>
<keyword evidence="8" id="KW-0238">DNA-binding</keyword>
<dbReference type="GO" id="GO:0004386">
    <property type="term" value="F:helicase activity"/>
    <property type="evidence" value="ECO:0007669"/>
    <property type="project" value="UniProtKB-KW"/>
</dbReference>
<dbReference type="Gene3D" id="3.90.320.10">
    <property type="match status" value="1"/>
</dbReference>
<keyword evidence="9" id="KW-0234">DNA repair</keyword>
<dbReference type="Proteomes" id="UP000300879">
    <property type="component" value="Chromosome"/>
</dbReference>
<dbReference type="GO" id="GO:0003677">
    <property type="term" value="F:DNA binding"/>
    <property type="evidence" value="ECO:0007669"/>
    <property type="project" value="UniProtKB-KW"/>
</dbReference>
<evidence type="ECO:0000256" key="9">
    <source>
        <dbReference type="ARBA" id="ARBA00023204"/>
    </source>
</evidence>
<dbReference type="OrthoDB" id="9758506at2"/>
<protein>
    <submittedName>
        <fullName evidence="11">ATP-dependent nuclease subunit B-like protein</fullName>
    </submittedName>
</protein>
<keyword evidence="5" id="KW-0347">Helicase</keyword>
<proteinExistence type="predicted"/>
<keyword evidence="12" id="KW-1185">Reference proteome</keyword>
<keyword evidence="7" id="KW-0067">ATP-binding</keyword>
<evidence type="ECO:0000256" key="6">
    <source>
        <dbReference type="ARBA" id="ARBA00022839"/>
    </source>
</evidence>
<feature type="domain" description="PD-(D/E)XK endonuclease-like" evidence="10">
    <location>
        <begin position="663"/>
        <end position="935"/>
    </location>
</feature>
<evidence type="ECO:0000313" key="11">
    <source>
        <dbReference type="EMBL" id="QCT01578.1"/>
    </source>
</evidence>
<keyword evidence="3" id="KW-0227">DNA damage</keyword>
<dbReference type="GO" id="GO:0004527">
    <property type="term" value="F:exonuclease activity"/>
    <property type="evidence" value="ECO:0007669"/>
    <property type="project" value="UniProtKB-KW"/>
</dbReference>
<evidence type="ECO:0000256" key="8">
    <source>
        <dbReference type="ARBA" id="ARBA00023125"/>
    </source>
</evidence>
<evidence type="ECO:0000256" key="5">
    <source>
        <dbReference type="ARBA" id="ARBA00022806"/>
    </source>
</evidence>
<dbReference type="InterPro" id="IPR038726">
    <property type="entry name" value="PDDEXK_AddAB-type"/>
</dbReference>
<sequence>MDLIDRLYHKINETPWSPKVLLAQSYAQGHQLLEQICKRYGAIFNIEVQTPWGVVTANAKSELFRRKVTLLDEDQVVWVVRQLMKQLAEKNPEGYITESLLKPGIVKQVSCAITDMRLAGIDSDEVWVEHFTSQRKGEYLKRLLAAYEVYLLEHARTDFAGLAPYLKPGTGDKLYLTIAPSGWTQVEQIMIHKLSAGQLCILDAEDPFYINQDFSNNGFKMFRAAGSLAEVKEGFRRILSEQAPLDRMEIILSDYEQYAPIIHSHAEGLGIACTFSNGLPLVYCAAGKAAAGIVDWIAEGFPVHRLTDMLRHGYISFPEERWSRADWVRLLEKSAIGWSRERYLAVLRPERLSEQDREQGAVLYSHMKNWFDRLPEGNEWDPVFLLGWVSDFVQRYVPARSVDDADVGTMLTEMTRRYSLSPSEPMPMDIAVQYVKEMLTGITIRSAAVPKQGVIHISSLQNGGWSGRDVTWIVGMDERTWSISALQDPLLLDQEREKLSTHLESAKERVSKIRSERESRLSNIRGNIWLSYSSYDVGEQKSTSPAFEMLQVLRLQLGDMSIDFGTLEHSLGEPYSVMDIMHSVESSVPLDEVDAWSGLLQGANYNCKDGWNAVLQTYPALAAGYQAQTSRQYERLSAYDGWLEIVPSSDFSDPDDPPHRDAISVSQLEKYASCGLQYYFHYVLKLRPKDNVEFDQIRWLQASERGTLLHDVFRRYLEVVTDHGAKRPIHSRERLVEIMESVIRENALSVPAPSAHVFAKECEEIRCDVEIFYIHETGRTGQPSFFELELTNLDGEPMEIHLPGGVRFKLKGFVDRVDRIGPHEYRITDYKTGSTGKYKDSEYFCGGTQLQHAIYSIAVEQWLRETGKDPEAKVTEAEYYFPTERGRGENVIRLQNRREELTAIIAKLLDSRNRGVYIPTKEPKVCQWCDYQAVCGSHSEWMVEKRGSAVNVDILNSLLEVESIG</sequence>
<organism evidence="11 12">
    <name type="scientific">Paenibacillus algicola</name>
    <dbReference type="NCBI Taxonomy" id="2565926"/>
    <lineage>
        <taxon>Bacteria</taxon>
        <taxon>Bacillati</taxon>
        <taxon>Bacillota</taxon>
        <taxon>Bacilli</taxon>
        <taxon>Bacillales</taxon>
        <taxon>Paenibacillaceae</taxon>
        <taxon>Paenibacillus</taxon>
    </lineage>
</organism>